<dbReference type="Proteomes" id="UP000002280">
    <property type="component" value="Chromosome 7"/>
</dbReference>
<dbReference type="PANTHER" id="PTHR21577:SF3">
    <property type="entry name" value="SHUGOSHIN 1-RELATED"/>
    <property type="match status" value="1"/>
</dbReference>
<evidence type="ECO:0000256" key="3">
    <source>
        <dbReference type="ARBA" id="ARBA00022454"/>
    </source>
</evidence>
<keyword evidence="8" id="KW-0137">Centromere</keyword>
<evidence type="ECO:0000256" key="6">
    <source>
        <dbReference type="ARBA" id="ARBA00023054"/>
    </source>
</evidence>
<feature type="region of interest" description="Disordered" evidence="9">
    <location>
        <begin position="473"/>
        <end position="532"/>
    </location>
</feature>
<feature type="compositionally biased region" description="Basic and acidic residues" evidence="9">
    <location>
        <begin position="611"/>
        <end position="622"/>
    </location>
</feature>
<dbReference type="GO" id="GO:0000776">
    <property type="term" value="C:kinetochore"/>
    <property type="evidence" value="ECO:0000318"/>
    <property type="project" value="GO_Central"/>
</dbReference>
<dbReference type="Ensembl" id="ENSMODT00000083258.1">
    <property type="protein sequence ID" value="ENSMODP00000059925.1"/>
    <property type="gene ID" value="ENSMODG00000041817.1"/>
</dbReference>
<comment type="subcellular location">
    <subcellularLocation>
        <location evidence="1">Chromosome</location>
        <location evidence="1">Centromere</location>
    </subcellularLocation>
</comment>
<evidence type="ECO:0000256" key="9">
    <source>
        <dbReference type="SAM" id="MobiDB-lite"/>
    </source>
</evidence>
<comment type="similarity">
    <text evidence="2">Belongs to the shugoshin family.</text>
</comment>
<dbReference type="PANTHER" id="PTHR21577">
    <property type="entry name" value="SHUGOSHIN"/>
    <property type="match status" value="1"/>
</dbReference>
<protein>
    <submittedName>
        <fullName evidence="10">Shugoshin-like 2</fullName>
    </submittedName>
</protein>
<dbReference type="Bgee" id="ENSMODG00000041817">
    <property type="expression patterns" value="Expressed in ovary and 7 other cell types or tissues"/>
</dbReference>
<proteinExistence type="inferred from homology"/>
<dbReference type="STRING" id="13616.ENSMODP00000059925"/>
<dbReference type="GeneTree" id="ENSGT00960000187202"/>
<keyword evidence="3" id="KW-0158">Chromosome</keyword>
<dbReference type="GO" id="GO:0051177">
    <property type="term" value="P:meiotic sister chromatid cohesion"/>
    <property type="evidence" value="ECO:0000318"/>
    <property type="project" value="GO_Central"/>
</dbReference>
<name>A0A5F8HIJ1_MONDO</name>
<feature type="compositionally biased region" description="Basic and acidic residues" evidence="9">
    <location>
        <begin position="476"/>
        <end position="498"/>
    </location>
</feature>
<feature type="compositionally biased region" description="Polar residues" evidence="9">
    <location>
        <begin position="656"/>
        <end position="666"/>
    </location>
</feature>
<feature type="region of interest" description="Disordered" evidence="9">
    <location>
        <begin position="610"/>
        <end position="685"/>
    </location>
</feature>
<feature type="compositionally biased region" description="Polar residues" evidence="9">
    <location>
        <begin position="629"/>
        <end position="641"/>
    </location>
</feature>
<keyword evidence="6" id="KW-0175">Coiled coil</keyword>
<evidence type="ECO:0000256" key="2">
    <source>
        <dbReference type="ARBA" id="ARBA00010845"/>
    </source>
</evidence>
<dbReference type="GO" id="GO:0007059">
    <property type="term" value="P:chromosome segregation"/>
    <property type="evidence" value="ECO:0007669"/>
    <property type="project" value="UniProtKB-KW"/>
</dbReference>
<sequence>MDVQVTADTSSKICNIRERMKEKRRGSLKTAKQNASLASKIKNKIINNSSIIKVSLKQNNRALALALSSEKMLSQKLIEDRKLLMKEIEVWMFKNARLRRTISYMNKILIELEAYTSAKFQCAIRESDPFTISEEISAENWITDNNADKHRNSSPSRATMLSLKDLIINVENSKQPDDGLKDLFLQQTKSPKMQYHLGLEEPLNSDRESKQVNAISILESELSDALSVAQDGKIGEPYYEDKSPFLANITQRKKWSSSPYINCQIRAENFETDVCSNRFSRWTTGPGSPVREMNGQETCTLSWLFNPHCDSKSAISLPEDTILSGQLPEEVMGLQNSTQSPHSQWSNEQDRPVTTSIKGQNKITSGAEKDVASFLESETCIFTEQETQDTVGIQLMKNSDNNSQKETLSFTTLNPVAQTSSKSALIPSMFPKEVDFLEENPLPTRSRSPEDQLYHANDSIRQSRQAYLYSEVCSNKQEKTETPPSEKRKKTSSEKQIEEDIQSPNSGHKPTCKSPCGRSDMQRLSQKNKATDKQMFSNELNKETKQIRNRMSTDLYTTLSEVNDYGAKSMNESEKIVITMDQQIPSTNTTLSGEILQKITVRPLKQKISRRTYDTKDHREENMIPLECNSKTDSQESQEPQHQIKGSWGKNGKEGSWNSQMEASTSDNKEASLGDSLSKKKQGLKSHIENSSVPIMASHSVESSLNNMYHVSVEIMKNIPNSVNKIQAPSTVLGNATRHMSQSMTKTKQKNVLLAKDQSDFGRRGVSGTVSGEHEPSEVGQVMQSELHNSLSKTEKNFCQRATKKMVLSSPRSLENSYVTLSPEQPVRTCPSSLEAFQILEPNVVSARVSAGLEITKGRDSPSDPKDHWSVAVVPRGSSLNKRTPKKDGFWSDSRTMLRRSSRKKENLISYREPRLNCKLRRGDPFTDALFLHSPVNKRKKIMKQKEKT</sequence>
<keyword evidence="11" id="KW-1185">Reference proteome</keyword>
<keyword evidence="5" id="KW-0159">Chromosome partition</keyword>
<feature type="compositionally biased region" description="Polar residues" evidence="9">
    <location>
        <begin position="522"/>
        <end position="532"/>
    </location>
</feature>
<evidence type="ECO:0000313" key="11">
    <source>
        <dbReference type="Proteomes" id="UP000002280"/>
    </source>
</evidence>
<reference evidence="10 11" key="1">
    <citation type="journal article" date="2007" name="Nature">
        <title>Genome of the marsupial Monodelphis domestica reveals innovation in non-coding sequences.</title>
        <authorList>
            <person name="Mikkelsen T.S."/>
            <person name="Wakefield M.J."/>
            <person name="Aken B."/>
            <person name="Amemiya C.T."/>
            <person name="Chang J.L."/>
            <person name="Duke S."/>
            <person name="Garber M."/>
            <person name="Gentles A.J."/>
            <person name="Goodstadt L."/>
            <person name="Heger A."/>
            <person name="Jurka J."/>
            <person name="Kamal M."/>
            <person name="Mauceli E."/>
            <person name="Searle S.M."/>
            <person name="Sharpe T."/>
            <person name="Baker M.L."/>
            <person name="Batzer M.A."/>
            <person name="Benos P.V."/>
            <person name="Belov K."/>
            <person name="Clamp M."/>
            <person name="Cook A."/>
            <person name="Cuff J."/>
            <person name="Das R."/>
            <person name="Davidow L."/>
            <person name="Deakin J.E."/>
            <person name="Fazzari M.J."/>
            <person name="Glass J.L."/>
            <person name="Grabherr M."/>
            <person name="Greally J.M."/>
            <person name="Gu W."/>
            <person name="Hore T.A."/>
            <person name="Huttley G.A."/>
            <person name="Kleber M."/>
            <person name="Jirtle R.L."/>
            <person name="Koina E."/>
            <person name="Lee J.T."/>
            <person name="Mahony S."/>
            <person name="Marra M.A."/>
            <person name="Miller R.D."/>
            <person name="Nicholls R.D."/>
            <person name="Oda M."/>
            <person name="Papenfuss A.T."/>
            <person name="Parra Z.E."/>
            <person name="Pollock D.D."/>
            <person name="Ray D.A."/>
            <person name="Schein J.E."/>
            <person name="Speed T.P."/>
            <person name="Thompson K."/>
            <person name="VandeBerg J.L."/>
            <person name="Wade C.M."/>
            <person name="Walker J.A."/>
            <person name="Waters P.D."/>
            <person name="Webber C."/>
            <person name="Weidman J.R."/>
            <person name="Xie X."/>
            <person name="Zody M.C."/>
            <person name="Baldwin J."/>
            <person name="Abdouelleil A."/>
            <person name="Abdulkadir J."/>
            <person name="Abebe A."/>
            <person name="Abera B."/>
            <person name="Abreu J."/>
            <person name="Acer S.C."/>
            <person name="Aftuck L."/>
            <person name="Alexander A."/>
            <person name="An P."/>
            <person name="Anderson E."/>
            <person name="Anderson S."/>
            <person name="Arachi H."/>
            <person name="Azer M."/>
            <person name="Bachantsang P."/>
            <person name="Barry A."/>
            <person name="Bayul T."/>
            <person name="Berlin A."/>
            <person name="Bessette D."/>
            <person name="Bloom T."/>
            <person name="Bloom T."/>
            <person name="Boguslavskiy L."/>
            <person name="Bonnet C."/>
            <person name="Boukhgalter B."/>
            <person name="Bourzgui I."/>
            <person name="Brown A."/>
            <person name="Cahill P."/>
            <person name="Channer S."/>
            <person name="Cheshatsang Y."/>
            <person name="Chuda L."/>
            <person name="Citroen M."/>
            <person name="Collymore A."/>
            <person name="Cooke P."/>
            <person name="Costello M."/>
            <person name="D'Aco K."/>
            <person name="Daza R."/>
            <person name="De Haan G."/>
            <person name="DeGray S."/>
            <person name="DeMaso C."/>
            <person name="Dhargay N."/>
            <person name="Dooley K."/>
            <person name="Dooley E."/>
            <person name="Doricent M."/>
            <person name="Dorje P."/>
            <person name="Dorjee K."/>
            <person name="Dupes A."/>
            <person name="Elong R."/>
            <person name="Falk J."/>
            <person name="Farina A."/>
            <person name="Faro S."/>
            <person name="Ferguson D."/>
            <person name="Fisher S."/>
            <person name="Foley C.D."/>
            <person name="Franke A."/>
            <person name="Friedrich D."/>
            <person name="Gadbois L."/>
            <person name="Gearin G."/>
            <person name="Gearin C.R."/>
            <person name="Giannoukos G."/>
            <person name="Goode T."/>
            <person name="Graham J."/>
            <person name="Grandbois E."/>
            <person name="Grewal S."/>
            <person name="Gyaltsen K."/>
            <person name="Hafez N."/>
            <person name="Hagos B."/>
            <person name="Hall J."/>
            <person name="Henson C."/>
            <person name="Hollinger A."/>
            <person name="Honan T."/>
            <person name="Huard M.D."/>
            <person name="Hughes L."/>
            <person name="Hurhula B."/>
            <person name="Husby M.E."/>
            <person name="Kamat A."/>
            <person name="Kanga B."/>
            <person name="Kashin S."/>
            <person name="Khazanovich D."/>
            <person name="Kisner P."/>
            <person name="Lance K."/>
            <person name="Lara M."/>
            <person name="Lee W."/>
            <person name="Lennon N."/>
            <person name="Letendre F."/>
            <person name="LeVine R."/>
            <person name="Lipovsky A."/>
            <person name="Liu X."/>
            <person name="Liu J."/>
            <person name="Liu S."/>
            <person name="Lokyitsang T."/>
            <person name="Lokyitsang Y."/>
            <person name="Lubonja R."/>
            <person name="Lui A."/>
            <person name="MacDonald P."/>
            <person name="Magnisalis V."/>
            <person name="Maru K."/>
            <person name="Matthews C."/>
            <person name="McCusker W."/>
            <person name="McDonough S."/>
            <person name="Mehta T."/>
            <person name="Meldrim J."/>
            <person name="Meneus L."/>
            <person name="Mihai O."/>
            <person name="Mihalev A."/>
            <person name="Mihova T."/>
            <person name="Mittelman R."/>
            <person name="Mlenga V."/>
            <person name="Montmayeur A."/>
            <person name="Mulrain L."/>
            <person name="Navidi A."/>
            <person name="Naylor J."/>
            <person name="Negash T."/>
            <person name="Nguyen T."/>
            <person name="Nguyen N."/>
            <person name="Nicol R."/>
            <person name="Norbu C."/>
            <person name="Norbu N."/>
            <person name="Novod N."/>
            <person name="O'Neill B."/>
            <person name="Osman S."/>
            <person name="Markiewicz E."/>
            <person name="Oyono O.L."/>
            <person name="Patti C."/>
            <person name="Phunkhang P."/>
            <person name="Pierre F."/>
            <person name="Priest M."/>
            <person name="Raghuraman S."/>
            <person name="Rege F."/>
            <person name="Reyes R."/>
            <person name="Rise C."/>
            <person name="Rogov P."/>
            <person name="Ross K."/>
            <person name="Ryan E."/>
            <person name="Settipalli S."/>
            <person name="Shea T."/>
            <person name="Sherpa N."/>
            <person name="Shi L."/>
            <person name="Shih D."/>
            <person name="Sparrow T."/>
            <person name="Spaulding J."/>
            <person name="Stalker J."/>
            <person name="Stange-Thomann N."/>
            <person name="Stavropoulos S."/>
            <person name="Stone C."/>
            <person name="Strader C."/>
            <person name="Tesfaye S."/>
            <person name="Thomson T."/>
            <person name="Thoulutsang Y."/>
            <person name="Thoulutsang D."/>
            <person name="Topham K."/>
            <person name="Topping I."/>
            <person name="Tsamla T."/>
            <person name="Vassiliev H."/>
            <person name="Vo A."/>
            <person name="Wangchuk T."/>
            <person name="Wangdi T."/>
            <person name="Weiand M."/>
            <person name="Wilkinson J."/>
            <person name="Wilson A."/>
            <person name="Yadav S."/>
            <person name="Young G."/>
            <person name="Yu Q."/>
            <person name="Zembek L."/>
            <person name="Zhong D."/>
            <person name="Zimmer A."/>
            <person name="Zwirko Z."/>
            <person name="Jaffe D.B."/>
            <person name="Alvarez P."/>
            <person name="Brockman W."/>
            <person name="Butler J."/>
            <person name="Chin C."/>
            <person name="Gnerre S."/>
            <person name="MacCallum I."/>
            <person name="Graves J.A."/>
            <person name="Ponting C.P."/>
            <person name="Breen M."/>
            <person name="Samollow P.B."/>
            <person name="Lander E.S."/>
            <person name="Lindblad-Toh K."/>
        </authorList>
    </citation>
    <scope>NUCLEOTIDE SEQUENCE [LARGE SCALE GENOMIC DNA]</scope>
</reference>
<evidence type="ECO:0000256" key="1">
    <source>
        <dbReference type="ARBA" id="ARBA00004584"/>
    </source>
</evidence>
<dbReference type="InterPro" id="IPR038889">
    <property type="entry name" value="Shugoshin1/2"/>
</dbReference>
<evidence type="ECO:0000256" key="4">
    <source>
        <dbReference type="ARBA" id="ARBA00022618"/>
    </source>
</evidence>
<reference evidence="10" key="3">
    <citation type="submission" date="2025-09" db="UniProtKB">
        <authorList>
            <consortium name="Ensembl"/>
        </authorList>
    </citation>
    <scope>IDENTIFICATION</scope>
</reference>
<evidence type="ECO:0000256" key="8">
    <source>
        <dbReference type="ARBA" id="ARBA00023328"/>
    </source>
</evidence>
<accession>A0A5F8HIJ1</accession>
<dbReference type="KEGG" id="mdo:103094375"/>
<dbReference type="AlphaFoldDB" id="A0A5F8HIJ1"/>
<keyword evidence="4" id="KW-0132">Cell division</keyword>
<reference evidence="10" key="2">
    <citation type="submission" date="2025-08" db="UniProtKB">
        <authorList>
            <consortium name="Ensembl"/>
        </authorList>
    </citation>
    <scope>IDENTIFICATION</scope>
</reference>
<dbReference type="InParanoid" id="A0A5F8HIJ1"/>
<keyword evidence="7" id="KW-0131">Cell cycle</keyword>
<organism evidence="10 11">
    <name type="scientific">Monodelphis domestica</name>
    <name type="common">Gray short-tailed opossum</name>
    <dbReference type="NCBI Taxonomy" id="13616"/>
    <lineage>
        <taxon>Eukaryota</taxon>
        <taxon>Metazoa</taxon>
        <taxon>Chordata</taxon>
        <taxon>Craniata</taxon>
        <taxon>Vertebrata</taxon>
        <taxon>Euteleostomi</taxon>
        <taxon>Mammalia</taxon>
        <taxon>Metatheria</taxon>
        <taxon>Didelphimorphia</taxon>
        <taxon>Didelphidae</taxon>
        <taxon>Monodelphis</taxon>
    </lineage>
</organism>
<dbReference type="GO" id="GO:0051301">
    <property type="term" value="P:cell division"/>
    <property type="evidence" value="ECO:0007669"/>
    <property type="project" value="UniProtKB-KW"/>
</dbReference>
<evidence type="ECO:0000256" key="7">
    <source>
        <dbReference type="ARBA" id="ARBA00023306"/>
    </source>
</evidence>
<evidence type="ECO:0000256" key="5">
    <source>
        <dbReference type="ARBA" id="ARBA00022829"/>
    </source>
</evidence>
<evidence type="ECO:0000313" key="10">
    <source>
        <dbReference type="Ensembl" id="ENSMODP00000059925.1"/>
    </source>
</evidence>
<feature type="region of interest" description="Disordered" evidence="9">
    <location>
        <begin position="336"/>
        <end position="359"/>
    </location>
</feature>